<name>A0ABU9AIV9_PSEA5</name>
<protein>
    <recommendedName>
        <fullName evidence="4">Ig-like domain-containing protein</fullName>
    </recommendedName>
</protein>
<organism evidence="2 3">
    <name type="scientific">Pseudonocardia alni subsp. carboxydivorans</name>
    <dbReference type="NCBI Taxonomy" id="415010"/>
    <lineage>
        <taxon>Bacteria</taxon>
        <taxon>Bacillati</taxon>
        <taxon>Actinomycetota</taxon>
        <taxon>Actinomycetes</taxon>
        <taxon>Pseudonocardiales</taxon>
        <taxon>Pseudonocardiaceae</taxon>
        <taxon>Pseudonocardia</taxon>
    </lineage>
</organism>
<accession>A0ABU9AIV9</accession>
<evidence type="ECO:0000313" key="2">
    <source>
        <dbReference type="EMBL" id="MEK6466372.1"/>
    </source>
</evidence>
<keyword evidence="1" id="KW-0732">Signal</keyword>
<evidence type="ECO:0000313" key="3">
    <source>
        <dbReference type="Proteomes" id="UP001367513"/>
    </source>
</evidence>
<keyword evidence="3" id="KW-1185">Reference proteome</keyword>
<gene>
    <name evidence="2" type="ORF">WG925_21730</name>
</gene>
<proteinExistence type="predicted"/>
<feature type="signal peptide" evidence="1">
    <location>
        <begin position="1"/>
        <end position="23"/>
    </location>
</feature>
<sequence length="78" mass="8062">MTKRLGILIGGAAIAMGASLAVAAPAFAETVGYYNNKTVCQQQGAKIVNAAPGAPTTFTCIGNGNPTTDSTRWELRVY</sequence>
<dbReference type="RefSeq" id="WP_251784525.1">
    <property type="nucleotide sequence ID" value="NZ_BAAAOD010000035.1"/>
</dbReference>
<comment type="caution">
    <text evidence="2">The sequence shown here is derived from an EMBL/GenBank/DDBJ whole genome shotgun (WGS) entry which is preliminary data.</text>
</comment>
<evidence type="ECO:0008006" key="4">
    <source>
        <dbReference type="Google" id="ProtNLM"/>
    </source>
</evidence>
<feature type="chain" id="PRO_5047260552" description="Ig-like domain-containing protein" evidence="1">
    <location>
        <begin position="24"/>
        <end position="78"/>
    </location>
</feature>
<dbReference type="Proteomes" id="UP001367513">
    <property type="component" value="Unassembled WGS sequence"/>
</dbReference>
<dbReference type="EMBL" id="JBBPIX010000013">
    <property type="protein sequence ID" value="MEK6466372.1"/>
    <property type="molecule type" value="Genomic_DNA"/>
</dbReference>
<evidence type="ECO:0000256" key="1">
    <source>
        <dbReference type="SAM" id="SignalP"/>
    </source>
</evidence>
<reference evidence="2 3" key="1">
    <citation type="submission" date="2024-03" db="EMBL/GenBank/DDBJ databases">
        <title>Draft genome sequence of Pseudonocardia carboxydivorans JCM 14827.</title>
        <authorList>
            <person name="Duangmal K."/>
        </authorList>
    </citation>
    <scope>NUCLEOTIDE SEQUENCE [LARGE SCALE GENOMIC DNA]</scope>
    <source>
        <strain evidence="2 3">JCM 14827</strain>
    </source>
</reference>